<protein>
    <submittedName>
        <fullName evidence="1">Uncharacterized protein</fullName>
    </submittedName>
</protein>
<dbReference type="GeneID" id="54485194"/>
<gene>
    <name evidence="1" type="ORF">EJ05DRAFT_476914</name>
</gene>
<organism evidence="1 2">
    <name type="scientific">Pseudovirgaria hyperparasitica</name>
    <dbReference type="NCBI Taxonomy" id="470096"/>
    <lineage>
        <taxon>Eukaryota</taxon>
        <taxon>Fungi</taxon>
        <taxon>Dikarya</taxon>
        <taxon>Ascomycota</taxon>
        <taxon>Pezizomycotina</taxon>
        <taxon>Dothideomycetes</taxon>
        <taxon>Dothideomycetes incertae sedis</taxon>
        <taxon>Acrospermales</taxon>
        <taxon>Acrospermaceae</taxon>
        <taxon>Pseudovirgaria</taxon>
    </lineage>
</organism>
<evidence type="ECO:0000313" key="1">
    <source>
        <dbReference type="EMBL" id="KAF2757700.1"/>
    </source>
</evidence>
<keyword evidence="2" id="KW-1185">Reference proteome</keyword>
<evidence type="ECO:0000313" key="2">
    <source>
        <dbReference type="Proteomes" id="UP000799437"/>
    </source>
</evidence>
<sequence>MDSTHDNLFRSAPPSDAAYIFRDEGYKTLEDTPATSDSILHRAILSNEPDQISEESFRWFTVAPAHRKYTPPGQIETPTFSFLCSTKLERAVVIVSVAYNYFPEKRSNTEKIYMSRILSDAVLAANAQVKTIGQIVFVQIGSLNVRKELDMLFFRYGENYVDTTEPASIDIVMNTQLCKGLVRAMHEDDPPSLWIEKEIVRIRASRKLTHYLIIDLD</sequence>
<dbReference type="EMBL" id="ML996573">
    <property type="protein sequence ID" value="KAF2757700.1"/>
    <property type="molecule type" value="Genomic_DNA"/>
</dbReference>
<reference evidence="1" key="1">
    <citation type="journal article" date="2020" name="Stud. Mycol.">
        <title>101 Dothideomycetes genomes: a test case for predicting lifestyles and emergence of pathogens.</title>
        <authorList>
            <person name="Haridas S."/>
            <person name="Albert R."/>
            <person name="Binder M."/>
            <person name="Bloem J."/>
            <person name="Labutti K."/>
            <person name="Salamov A."/>
            <person name="Andreopoulos B."/>
            <person name="Baker S."/>
            <person name="Barry K."/>
            <person name="Bills G."/>
            <person name="Bluhm B."/>
            <person name="Cannon C."/>
            <person name="Castanera R."/>
            <person name="Culley D."/>
            <person name="Daum C."/>
            <person name="Ezra D."/>
            <person name="Gonzalez J."/>
            <person name="Henrissat B."/>
            <person name="Kuo A."/>
            <person name="Liang C."/>
            <person name="Lipzen A."/>
            <person name="Lutzoni F."/>
            <person name="Magnuson J."/>
            <person name="Mondo S."/>
            <person name="Nolan M."/>
            <person name="Ohm R."/>
            <person name="Pangilinan J."/>
            <person name="Park H.-J."/>
            <person name="Ramirez L."/>
            <person name="Alfaro M."/>
            <person name="Sun H."/>
            <person name="Tritt A."/>
            <person name="Yoshinaga Y."/>
            <person name="Zwiers L.-H."/>
            <person name="Turgeon B."/>
            <person name="Goodwin S."/>
            <person name="Spatafora J."/>
            <person name="Crous P."/>
            <person name="Grigoriev I."/>
        </authorList>
    </citation>
    <scope>NUCLEOTIDE SEQUENCE</scope>
    <source>
        <strain evidence="1">CBS 121739</strain>
    </source>
</reference>
<dbReference type="RefSeq" id="XP_033600151.1">
    <property type="nucleotide sequence ID" value="XM_033744140.1"/>
</dbReference>
<dbReference type="Proteomes" id="UP000799437">
    <property type="component" value="Unassembled WGS sequence"/>
</dbReference>
<dbReference type="AlphaFoldDB" id="A0A6A6W6V9"/>
<proteinExistence type="predicted"/>
<name>A0A6A6W6V9_9PEZI</name>
<accession>A0A6A6W6V9</accession>